<organism evidence="2 3">
    <name type="scientific">Aeromonas veronii</name>
    <dbReference type="NCBI Taxonomy" id="654"/>
    <lineage>
        <taxon>Bacteria</taxon>
        <taxon>Pseudomonadati</taxon>
        <taxon>Pseudomonadota</taxon>
        <taxon>Gammaproteobacteria</taxon>
        <taxon>Aeromonadales</taxon>
        <taxon>Aeromonadaceae</taxon>
        <taxon>Aeromonas</taxon>
    </lineage>
</organism>
<feature type="transmembrane region" description="Helical" evidence="1">
    <location>
        <begin position="27"/>
        <end position="46"/>
    </location>
</feature>
<name>A0AAW5M9A3_AERVE</name>
<keyword evidence="1" id="KW-1133">Transmembrane helix</keyword>
<proteinExistence type="predicted"/>
<dbReference type="EMBL" id="JANLFC010000022">
    <property type="protein sequence ID" value="MCR4448297.1"/>
    <property type="molecule type" value="Genomic_DNA"/>
</dbReference>
<accession>A0AAW5M9A3</accession>
<gene>
    <name evidence="2" type="ORF">NS965_07855</name>
</gene>
<evidence type="ECO:0008006" key="4">
    <source>
        <dbReference type="Google" id="ProtNLM"/>
    </source>
</evidence>
<dbReference type="AlphaFoldDB" id="A0AAW5M9A3"/>
<comment type="caution">
    <text evidence="2">The sequence shown here is derived from an EMBL/GenBank/DDBJ whole genome shotgun (WGS) entry which is preliminary data.</text>
</comment>
<protein>
    <recommendedName>
        <fullName evidence="4">Yip1 domain-containing protein</fullName>
    </recommendedName>
</protein>
<dbReference type="Proteomes" id="UP001204061">
    <property type="component" value="Unassembled WGS sequence"/>
</dbReference>
<feature type="transmembrane region" description="Helical" evidence="1">
    <location>
        <begin position="76"/>
        <end position="95"/>
    </location>
</feature>
<feature type="transmembrane region" description="Helical" evidence="1">
    <location>
        <begin position="140"/>
        <end position="161"/>
    </location>
</feature>
<dbReference type="RefSeq" id="WP_157186963.1">
    <property type="nucleotide sequence ID" value="NZ_JAAKIC010000011.1"/>
</dbReference>
<keyword evidence="1" id="KW-0472">Membrane</keyword>
<evidence type="ECO:0000313" key="3">
    <source>
        <dbReference type="Proteomes" id="UP001204061"/>
    </source>
</evidence>
<evidence type="ECO:0000256" key="1">
    <source>
        <dbReference type="SAM" id="Phobius"/>
    </source>
</evidence>
<sequence length="163" mass="19045">MSYKIYGPDGEYQGEVHESRDLSGLGLLYILGTATLIAFTVLSSLWDFLINWHVHSMPLNYVAAFYYYLIHGVKSIFTLPYNIGAYVFIYFEVWGGDFTEYRNINLIIVWCMKIAYISIALILVWNVLRVVYRLLLIRLIRIFLFIPAIFGAISFCVLWLFEK</sequence>
<evidence type="ECO:0000313" key="2">
    <source>
        <dbReference type="EMBL" id="MCR4448297.1"/>
    </source>
</evidence>
<feature type="transmembrane region" description="Helical" evidence="1">
    <location>
        <begin position="107"/>
        <end position="128"/>
    </location>
</feature>
<keyword evidence="1" id="KW-0812">Transmembrane</keyword>
<reference evidence="2" key="1">
    <citation type="submission" date="2022-08" db="EMBL/GenBank/DDBJ databases">
        <title>A global survey of hypervirulent Aeromonas hydrophila identified this emerging pathogen in farmed fish in the lower Mekong River basin.</title>
        <authorList>
            <person name="Xu T."/>
            <person name="Rasmussen-Ivey C.R."/>
            <person name="Moen F.S."/>
            <person name="Fernandez Bravo A."/>
            <person name="Lamy B."/>
            <person name="Beaz-Hidalgo R."/>
            <person name="Khan C.D."/>
            <person name="Castro Escarpulli G."/>
            <person name="Yasin I.S.M."/>
            <person name="Figueras M.J."/>
            <person name="Azzam Sayuti M."/>
            <person name="Karim M.M."/>
            <person name="Alam K.M."/>
            <person name="Le T.T.T."/>
            <person name="Thao N.H.P."/>
            <person name="Addo S."/>
            <person name="Duodu S."/>
            <person name="Ali S."/>
            <person name="Mey S."/>
            <person name="Somony T."/>
            <person name="Liles M.R."/>
        </authorList>
    </citation>
    <scope>NUCLEOTIDE SEQUENCE</scope>
    <source>
        <strain evidence="2">0.14</strain>
    </source>
</reference>